<evidence type="ECO:0008006" key="3">
    <source>
        <dbReference type="Google" id="ProtNLM"/>
    </source>
</evidence>
<protein>
    <recommendedName>
        <fullName evidence="3">MJ0042 family finger-like domain-containing protein</fullName>
    </recommendedName>
</protein>
<dbReference type="AlphaFoldDB" id="A0A451BPX7"/>
<gene>
    <name evidence="2" type="ORF">BECKSD772D_GA0070982_11069</name>
</gene>
<dbReference type="EMBL" id="CAADHB010000106">
    <property type="protein sequence ID" value="VFK80359.1"/>
    <property type="molecule type" value="Genomic_DNA"/>
</dbReference>
<accession>A0A451BPX7</accession>
<organism evidence="2">
    <name type="scientific">Candidatus Kentrum sp. SD</name>
    <dbReference type="NCBI Taxonomy" id="2126332"/>
    <lineage>
        <taxon>Bacteria</taxon>
        <taxon>Pseudomonadati</taxon>
        <taxon>Pseudomonadota</taxon>
        <taxon>Gammaproteobacteria</taxon>
        <taxon>Candidatus Kentrum</taxon>
    </lineage>
</organism>
<dbReference type="InterPro" id="IPR021834">
    <property type="entry name" value="DUF3426"/>
</dbReference>
<proteinExistence type="predicted"/>
<reference evidence="2" key="1">
    <citation type="submission" date="2019-02" db="EMBL/GenBank/DDBJ databases">
        <authorList>
            <person name="Gruber-Vodicka R. H."/>
            <person name="Seah K. B. B."/>
        </authorList>
    </citation>
    <scope>NUCLEOTIDE SEQUENCE</scope>
    <source>
        <strain evidence="2">BECK_S127</strain>
    </source>
</reference>
<evidence type="ECO:0000256" key="1">
    <source>
        <dbReference type="SAM" id="Phobius"/>
    </source>
</evidence>
<feature type="transmembrane region" description="Helical" evidence="1">
    <location>
        <begin position="130"/>
        <end position="153"/>
    </location>
</feature>
<sequence>MSDSKADVILSLFIAIASGDLFMNVKMIDVRCPNCRSILAISTLEGRKEIRCERCHVSFDAPSRGMDDPPEGEKQLGILAPSVSRDAFDSAVSVTPVSDDGKPDEIGESVPRILHEDMARAKVERGTPAWWSLVFGIGILFSCVALLIQYTWFHSVEVLQRFPDLRPRMEALCESIGCRVPVGRDPTRVQIIDRDVRAHPKYERALLVSARLVNTLPNVQPFPYMQLELLDVGGRAIAARIFEPKEYLDGDMDITVGMESNKPVQVVLGILAREEAVGFEFTFL</sequence>
<keyword evidence="1" id="KW-0812">Transmembrane</keyword>
<dbReference type="Pfam" id="PF11906">
    <property type="entry name" value="DUF3426"/>
    <property type="match status" value="1"/>
</dbReference>
<keyword evidence="1" id="KW-0472">Membrane</keyword>
<evidence type="ECO:0000313" key="2">
    <source>
        <dbReference type="EMBL" id="VFK80359.1"/>
    </source>
</evidence>
<name>A0A451BPX7_9GAMM</name>
<keyword evidence="1" id="KW-1133">Transmembrane helix</keyword>